<evidence type="ECO:0000256" key="5">
    <source>
        <dbReference type="SAM" id="Phobius"/>
    </source>
</evidence>
<proteinExistence type="predicted"/>
<dbReference type="Proteomes" id="UP000316614">
    <property type="component" value="Chromosome"/>
</dbReference>
<protein>
    <recommendedName>
        <fullName evidence="6">Methylamine utilisation protein MauE domain-containing protein</fullName>
    </recommendedName>
</protein>
<feature type="transmembrane region" description="Helical" evidence="5">
    <location>
        <begin position="75"/>
        <end position="94"/>
    </location>
</feature>
<dbReference type="KEGG" id="echi:FKX85_06580"/>
<evidence type="ECO:0000256" key="1">
    <source>
        <dbReference type="ARBA" id="ARBA00004141"/>
    </source>
</evidence>
<evidence type="ECO:0000256" key="3">
    <source>
        <dbReference type="ARBA" id="ARBA00022989"/>
    </source>
</evidence>
<dbReference type="GO" id="GO:0030416">
    <property type="term" value="P:methylamine metabolic process"/>
    <property type="evidence" value="ECO:0007669"/>
    <property type="project" value="InterPro"/>
</dbReference>
<dbReference type="EMBL" id="CP041253">
    <property type="protein sequence ID" value="QDH78718.1"/>
    <property type="molecule type" value="Genomic_DNA"/>
</dbReference>
<evidence type="ECO:0000313" key="7">
    <source>
        <dbReference type="EMBL" id="QDH78718.1"/>
    </source>
</evidence>
<dbReference type="RefSeq" id="WP_141613972.1">
    <property type="nucleotide sequence ID" value="NZ_CP041253.1"/>
</dbReference>
<dbReference type="InterPro" id="IPR009908">
    <property type="entry name" value="Methylamine_util_MauE"/>
</dbReference>
<comment type="subcellular location">
    <subcellularLocation>
        <location evidence="1">Membrane</location>
        <topology evidence="1">Multi-pass membrane protein</topology>
    </subcellularLocation>
</comment>
<evidence type="ECO:0000256" key="4">
    <source>
        <dbReference type="ARBA" id="ARBA00023136"/>
    </source>
</evidence>
<evidence type="ECO:0000256" key="2">
    <source>
        <dbReference type="ARBA" id="ARBA00022692"/>
    </source>
</evidence>
<organism evidence="7 8">
    <name type="scientific">Echinicola soli</name>
    <dbReference type="NCBI Taxonomy" id="2591634"/>
    <lineage>
        <taxon>Bacteria</taxon>
        <taxon>Pseudomonadati</taxon>
        <taxon>Bacteroidota</taxon>
        <taxon>Cytophagia</taxon>
        <taxon>Cytophagales</taxon>
        <taxon>Cyclobacteriaceae</taxon>
        <taxon>Echinicola</taxon>
    </lineage>
</organism>
<feature type="transmembrane region" description="Helical" evidence="5">
    <location>
        <begin position="50"/>
        <end position="68"/>
    </location>
</feature>
<evidence type="ECO:0000259" key="6">
    <source>
        <dbReference type="Pfam" id="PF07291"/>
    </source>
</evidence>
<reference evidence="7 8" key="1">
    <citation type="submission" date="2019-06" db="EMBL/GenBank/DDBJ databases">
        <title>Echinicola alkalisoli sp. nov. isolated from saline soil.</title>
        <authorList>
            <person name="Sun J.-Q."/>
            <person name="Xu L."/>
        </authorList>
    </citation>
    <scope>NUCLEOTIDE SEQUENCE [LARGE SCALE GENOMIC DNA]</scope>
    <source>
        <strain evidence="7 8">LN3S3</strain>
    </source>
</reference>
<name>A0A514CFY7_9BACT</name>
<keyword evidence="2 5" id="KW-0812">Transmembrane</keyword>
<evidence type="ECO:0000313" key="8">
    <source>
        <dbReference type="Proteomes" id="UP000316614"/>
    </source>
</evidence>
<dbReference type="AlphaFoldDB" id="A0A514CFY7"/>
<accession>A0A514CFY7</accession>
<feature type="transmembrane region" description="Helical" evidence="5">
    <location>
        <begin position="114"/>
        <end position="133"/>
    </location>
</feature>
<dbReference type="GO" id="GO:0016020">
    <property type="term" value="C:membrane"/>
    <property type="evidence" value="ECO:0007669"/>
    <property type="project" value="UniProtKB-SubCell"/>
</dbReference>
<keyword evidence="3 5" id="KW-1133">Transmembrane helix</keyword>
<dbReference type="OrthoDB" id="673785at2"/>
<keyword evidence="4 5" id="KW-0472">Membrane</keyword>
<keyword evidence="8" id="KW-1185">Reference proteome</keyword>
<feature type="domain" description="Methylamine utilisation protein MauE" evidence="6">
    <location>
        <begin position="11"/>
        <end position="132"/>
    </location>
</feature>
<dbReference type="Pfam" id="PF07291">
    <property type="entry name" value="MauE"/>
    <property type="match status" value="1"/>
</dbReference>
<sequence>MNSYKTITKESIPILVSLLFVYTATSKVYDWEGTRAALYNQVFPVWMAEGLLWGLPLLEIAVGGILLSNRWRAKGMWFSLLMMVGFSLYLGLVIMQVFDRVPCSCGGVFSGMGWELHLVVNLAIVSLIGFWLAKCRTPAARQSIEGLK</sequence>
<gene>
    <name evidence="7" type="ORF">FKX85_06580</name>
</gene>